<dbReference type="AlphaFoldDB" id="A0A7X0JVM7"/>
<dbReference type="InterPro" id="IPR021379">
    <property type="entry name" value="DUF3012"/>
</dbReference>
<name>A0A7X0JVM7_9GAMM</name>
<protein>
    <recommendedName>
        <fullName evidence="3">DUF3012 domain-containing protein</fullName>
    </recommendedName>
</protein>
<dbReference type="RefSeq" id="WP_166843811.1">
    <property type="nucleotide sequence ID" value="NZ_JAAONY010000003.1"/>
</dbReference>
<dbReference type="Proteomes" id="UP000528457">
    <property type="component" value="Unassembled WGS sequence"/>
</dbReference>
<sequence length="74" mass="8698">MLKKLMIITLALSVLLLAAAAFIGPEQFEQWFSNTQTREAPANSDSEWCIMMEEKPNKEWREEEFQRFAKECLE</sequence>
<comment type="caution">
    <text evidence="1">The sequence shown here is derived from an EMBL/GenBank/DDBJ whole genome shotgun (WGS) entry which is preliminary data.</text>
</comment>
<evidence type="ECO:0000313" key="1">
    <source>
        <dbReference type="EMBL" id="MBB6523104.1"/>
    </source>
</evidence>
<accession>A0A7X0JVM7</accession>
<keyword evidence="2" id="KW-1185">Reference proteome</keyword>
<dbReference type="Pfam" id="PF11216">
    <property type="entry name" value="DUF3012"/>
    <property type="match status" value="1"/>
</dbReference>
<evidence type="ECO:0000313" key="2">
    <source>
        <dbReference type="Proteomes" id="UP000528457"/>
    </source>
</evidence>
<gene>
    <name evidence="1" type="ORF">HNR48_003406</name>
</gene>
<organism evidence="1 2">
    <name type="scientific">Pseudoteredinibacter isoporae</name>
    <dbReference type="NCBI Taxonomy" id="570281"/>
    <lineage>
        <taxon>Bacteria</taxon>
        <taxon>Pseudomonadati</taxon>
        <taxon>Pseudomonadota</taxon>
        <taxon>Gammaproteobacteria</taxon>
        <taxon>Cellvibrionales</taxon>
        <taxon>Cellvibrionaceae</taxon>
        <taxon>Pseudoteredinibacter</taxon>
    </lineage>
</organism>
<evidence type="ECO:0008006" key="3">
    <source>
        <dbReference type="Google" id="ProtNLM"/>
    </source>
</evidence>
<dbReference type="EMBL" id="JACHHT010000003">
    <property type="protein sequence ID" value="MBB6523104.1"/>
    <property type="molecule type" value="Genomic_DNA"/>
</dbReference>
<dbReference type="InParanoid" id="A0A7X0JVM7"/>
<proteinExistence type="predicted"/>
<reference evidence="1 2" key="1">
    <citation type="submission" date="2020-08" db="EMBL/GenBank/DDBJ databases">
        <title>Genomic Encyclopedia of Type Strains, Phase IV (KMG-IV): sequencing the most valuable type-strain genomes for metagenomic binning, comparative biology and taxonomic classification.</title>
        <authorList>
            <person name="Goeker M."/>
        </authorList>
    </citation>
    <scope>NUCLEOTIDE SEQUENCE [LARGE SCALE GENOMIC DNA]</scope>
    <source>
        <strain evidence="1 2">DSM 22368</strain>
    </source>
</reference>